<gene>
    <name evidence="1" type="ORF">pdam_00011000</name>
</gene>
<sequence>MNEIRSKLIGPYIEDTYKTPVCLVYWYLFMLFLRRVKKVSCNEHEDSRYRHTATVHIVEHVGIIVAANVIPVLPTDKLVNGLCGNPAGSNAIHSNWVACLRAENNGCPHNFPVLEQTGLCPKGEVCCFLQPEFFAEAEPYHCTLRKRKRSVLEKYISHDHSHLN</sequence>
<organism evidence="1 2">
    <name type="scientific">Pocillopora damicornis</name>
    <name type="common">Cauliflower coral</name>
    <name type="synonym">Millepora damicornis</name>
    <dbReference type="NCBI Taxonomy" id="46731"/>
    <lineage>
        <taxon>Eukaryota</taxon>
        <taxon>Metazoa</taxon>
        <taxon>Cnidaria</taxon>
        <taxon>Anthozoa</taxon>
        <taxon>Hexacorallia</taxon>
        <taxon>Scleractinia</taxon>
        <taxon>Astrocoeniina</taxon>
        <taxon>Pocilloporidae</taxon>
        <taxon>Pocillopora</taxon>
    </lineage>
</organism>
<keyword evidence="2" id="KW-1185">Reference proteome</keyword>
<dbReference type="EMBL" id="RCHS01002278">
    <property type="protein sequence ID" value="RMX48426.1"/>
    <property type="molecule type" value="Genomic_DNA"/>
</dbReference>
<reference evidence="1 2" key="1">
    <citation type="journal article" date="2018" name="Sci. Rep.">
        <title>Comparative analysis of the Pocillopora damicornis genome highlights role of immune system in coral evolution.</title>
        <authorList>
            <person name="Cunning R."/>
            <person name="Bay R.A."/>
            <person name="Gillette P."/>
            <person name="Baker A.C."/>
            <person name="Traylor-Knowles N."/>
        </authorList>
    </citation>
    <scope>NUCLEOTIDE SEQUENCE [LARGE SCALE GENOMIC DNA]</scope>
    <source>
        <strain evidence="1">RSMAS</strain>
        <tissue evidence="1">Whole animal</tissue>
    </source>
</reference>
<evidence type="ECO:0000313" key="2">
    <source>
        <dbReference type="Proteomes" id="UP000275408"/>
    </source>
</evidence>
<protein>
    <submittedName>
        <fullName evidence="1">Uncharacterized protein</fullName>
    </submittedName>
</protein>
<dbReference type="AlphaFoldDB" id="A0A3M6U4A3"/>
<comment type="caution">
    <text evidence="1">The sequence shown here is derived from an EMBL/GenBank/DDBJ whole genome shotgun (WGS) entry which is preliminary data.</text>
</comment>
<dbReference type="Proteomes" id="UP000275408">
    <property type="component" value="Unassembled WGS sequence"/>
</dbReference>
<evidence type="ECO:0000313" key="1">
    <source>
        <dbReference type="EMBL" id="RMX48426.1"/>
    </source>
</evidence>
<accession>A0A3M6U4A3</accession>
<proteinExistence type="predicted"/>
<name>A0A3M6U4A3_POCDA</name>